<dbReference type="InterPro" id="IPR011990">
    <property type="entry name" value="TPR-like_helical_dom_sf"/>
</dbReference>
<evidence type="ECO:0000313" key="1">
    <source>
        <dbReference type="EMBL" id="ETO27914.1"/>
    </source>
</evidence>
<proteinExistence type="predicted"/>
<evidence type="ECO:0000313" key="2">
    <source>
        <dbReference type="Proteomes" id="UP000023152"/>
    </source>
</evidence>
<protein>
    <submittedName>
        <fullName evidence="1">Uncharacterized protein</fullName>
    </submittedName>
</protein>
<gene>
    <name evidence="1" type="ORF">RFI_09221</name>
</gene>
<sequence length="156" mass="18603">MYTNFFFVQQKLREKITEQFASKKSIDVDARMLLAKVYTDMGKYEQAQHEYEVLLHRNILELNNLRILMGYGNLLQFELKDYISAEYYYDCVLHLIRTHFHSIKHSAKSKKLKKIRVSEDDISDFYVDYCQLLSVMTDKESELQTFIHNLAIESLD</sequence>
<dbReference type="EMBL" id="ASPP01006969">
    <property type="protein sequence ID" value="ETO27914.1"/>
    <property type="molecule type" value="Genomic_DNA"/>
</dbReference>
<accession>X6NQF4</accession>
<name>X6NQF4_RETFI</name>
<reference evidence="1 2" key="1">
    <citation type="journal article" date="2013" name="Curr. Biol.">
        <title>The Genome of the Foraminiferan Reticulomyxa filosa.</title>
        <authorList>
            <person name="Glockner G."/>
            <person name="Hulsmann N."/>
            <person name="Schleicher M."/>
            <person name="Noegel A.A."/>
            <person name="Eichinger L."/>
            <person name="Gallinger C."/>
            <person name="Pawlowski J."/>
            <person name="Sierra R."/>
            <person name="Euteneuer U."/>
            <person name="Pillet L."/>
            <person name="Moustafa A."/>
            <person name="Platzer M."/>
            <person name="Groth M."/>
            <person name="Szafranski K."/>
            <person name="Schliwa M."/>
        </authorList>
    </citation>
    <scope>NUCLEOTIDE SEQUENCE [LARGE SCALE GENOMIC DNA]</scope>
</reference>
<dbReference type="Proteomes" id="UP000023152">
    <property type="component" value="Unassembled WGS sequence"/>
</dbReference>
<feature type="non-terminal residue" evidence="1">
    <location>
        <position position="156"/>
    </location>
</feature>
<dbReference type="Gene3D" id="1.25.40.10">
    <property type="entry name" value="Tetratricopeptide repeat domain"/>
    <property type="match status" value="1"/>
</dbReference>
<keyword evidence="2" id="KW-1185">Reference proteome</keyword>
<comment type="caution">
    <text evidence="1">The sequence shown here is derived from an EMBL/GenBank/DDBJ whole genome shotgun (WGS) entry which is preliminary data.</text>
</comment>
<dbReference type="SUPFAM" id="SSF48452">
    <property type="entry name" value="TPR-like"/>
    <property type="match status" value="1"/>
</dbReference>
<dbReference type="AlphaFoldDB" id="X6NQF4"/>
<organism evidence="1 2">
    <name type="scientific">Reticulomyxa filosa</name>
    <dbReference type="NCBI Taxonomy" id="46433"/>
    <lineage>
        <taxon>Eukaryota</taxon>
        <taxon>Sar</taxon>
        <taxon>Rhizaria</taxon>
        <taxon>Retaria</taxon>
        <taxon>Foraminifera</taxon>
        <taxon>Monothalamids</taxon>
        <taxon>Reticulomyxidae</taxon>
        <taxon>Reticulomyxa</taxon>
    </lineage>
</organism>